<organism evidence="4 5">
    <name type="scientific">Macrolepiota fuliginosa MF-IS2</name>
    <dbReference type="NCBI Taxonomy" id="1400762"/>
    <lineage>
        <taxon>Eukaryota</taxon>
        <taxon>Fungi</taxon>
        <taxon>Dikarya</taxon>
        <taxon>Basidiomycota</taxon>
        <taxon>Agaricomycotina</taxon>
        <taxon>Agaricomycetes</taxon>
        <taxon>Agaricomycetidae</taxon>
        <taxon>Agaricales</taxon>
        <taxon>Agaricineae</taxon>
        <taxon>Agaricaceae</taxon>
        <taxon>Macrolepiota</taxon>
    </lineage>
</organism>
<dbReference type="Proteomes" id="UP000807342">
    <property type="component" value="Unassembled WGS sequence"/>
</dbReference>
<gene>
    <name evidence="4" type="ORF">P691DRAFT_766712</name>
</gene>
<feature type="domain" description="Nephrocystin 3-like N-terminal" evidence="3">
    <location>
        <begin position="300"/>
        <end position="461"/>
    </location>
</feature>
<dbReference type="Gene3D" id="3.40.50.300">
    <property type="entry name" value="P-loop containing nucleotide triphosphate hydrolases"/>
    <property type="match status" value="1"/>
</dbReference>
<keyword evidence="5" id="KW-1185">Reference proteome</keyword>
<dbReference type="OrthoDB" id="3266532at2759"/>
<reference evidence="4" key="1">
    <citation type="submission" date="2020-11" db="EMBL/GenBank/DDBJ databases">
        <authorList>
            <consortium name="DOE Joint Genome Institute"/>
            <person name="Ahrendt S."/>
            <person name="Riley R."/>
            <person name="Andreopoulos W."/>
            <person name="Labutti K."/>
            <person name="Pangilinan J."/>
            <person name="Ruiz-Duenas F.J."/>
            <person name="Barrasa J.M."/>
            <person name="Sanchez-Garcia M."/>
            <person name="Camarero S."/>
            <person name="Miyauchi S."/>
            <person name="Serrano A."/>
            <person name="Linde D."/>
            <person name="Babiker R."/>
            <person name="Drula E."/>
            <person name="Ayuso-Fernandez I."/>
            <person name="Pacheco R."/>
            <person name="Padilla G."/>
            <person name="Ferreira P."/>
            <person name="Barriuso J."/>
            <person name="Kellner H."/>
            <person name="Castanera R."/>
            <person name="Alfaro M."/>
            <person name="Ramirez L."/>
            <person name="Pisabarro A.G."/>
            <person name="Kuo A."/>
            <person name="Tritt A."/>
            <person name="Lipzen A."/>
            <person name="He G."/>
            <person name="Yan M."/>
            <person name="Ng V."/>
            <person name="Cullen D."/>
            <person name="Martin F."/>
            <person name="Rosso M.-N."/>
            <person name="Henrissat B."/>
            <person name="Hibbett D."/>
            <person name="Martinez A.T."/>
            <person name="Grigoriev I.V."/>
        </authorList>
    </citation>
    <scope>NUCLEOTIDE SEQUENCE</scope>
    <source>
        <strain evidence="4">MF-IS2</strain>
    </source>
</reference>
<protein>
    <recommendedName>
        <fullName evidence="3">Nephrocystin 3-like N-terminal domain-containing protein</fullName>
    </recommendedName>
</protein>
<dbReference type="InterPro" id="IPR027417">
    <property type="entry name" value="P-loop_NTPase"/>
</dbReference>
<dbReference type="EMBL" id="MU152056">
    <property type="protein sequence ID" value="KAF9441106.1"/>
    <property type="molecule type" value="Genomic_DNA"/>
</dbReference>
<dbReference type="PANTHER" id="PTHR10039">
    <property type="entry name" value="AMELOGENIN"/>
    <property type="match status" value="1"/>
</dbReference>
<evidence type="ECO:0000259" key="3">
    <source>
        <dbReference type="Pfam" id="PF24883"/>
    </source>
</evidence>
<comment type="caution">
    <text evidence="4">The sequence shown here is derived from an EMBL/GenBank/DDBJ whole genome shotgun (WGS) entry which is preliminary data.</text>
</comment>
<sequence>MSDFFNKTFKRLKVFRRGAHGGRSGNSKFSGSAKINSNQAPSLQGPSRLEEAVNGSGPGPGRVLERSNTGNATTLVDEELPKIVPHSGIADVFDLHKSDGRYGRSIVPQKAPLGVVGVDAVYRVAQDQSLARAGNGNSQVGGGGLVGEGEVGVEVIAPTLGFREGVPVNAFATVSGPVHDGDVRAAGRADERFVEGRTLAPPVSNNVTYMVDEFLNNNLDDLGIAGPQGRREMFLNPGAFHQAHDITMNYPLFLDVSKSSTKAMKLLFRKAIPNSSLNSSTQFSQPACLKGTREGARNRILDWLVDMNRKSNLLWLYGAAGAGTTTVAQDIAKRCKDYGRLGAAFFFSRSNHEEPDPARIIPSVAYQLATTYSAYKQRVACLLDQDPSILEEAIYGQFDKLIVQPLSGLVTEKTHSILILIDGLDNCRDSRVQETLIELIGGFAALANHSKLPFVWIIASRREWQIFRALEMADPPIQFIQEELRIDTAEAQQDVTRFLRHGFKKVRGKYVDSFAIGSTWPTEDQFLTLKTQSDGLFAFAAALLVSVEGDDPVANLKDCLNYLTRGIVPRSGNPLRSVYDTYQGILDTVPPEILPVTKRILSFLVLGAREIPARAVEEFLSLEQSTFYGSLRRLHSVLGIPSPQISRTAPLYVIHASFGKFLRPFVSSGEFDLDVRIRGTHDIGIIEDRCMVSYDLWRVGGLYEILPAVLYYSDPDRNIMRFLMGELWAIWANKDEREMHALCCGILRRFDFSEYDHVDGKLEALSPVREVGRHITAFLILLSSWQDENASTGDDYPILRSEPRCTKDNLLLNEYEDIVHHPRISKFDPSRLKHASGQWSYQGFSQVARRPALPHCPKMADVVARGRPMFFLLGHDVNTCLMVGYQLGQ</sequence>
<dbReference type="InterPro" id="IPR056884">
    <property type="entry name" value="NPHP3-like_N"/>
</dbReference>
<evidence type="ECO:0000313" key="4">
    <source>
        <dbReference type="EMBL" id="KAF9441106.1"/>
    </source>
</evidence>
<dbReference type="Pfam" id="PF24883">
    <property type="entry name" value="NPHP3_N"/>
    <property type="match status" value="1"/>
</dbReference>
<feature type="compositionally biased region" description="Polar residues" evidence="2">
    <location>
        <begin position="25"/>
        <end position="45"/>
    </location>
</feature>
<feature type="region of interest" description="Disordered" evidence="2">
    <location>
        <begin position="17"/>
        <end position="67"/>
    </location>
</feature>
<evidence type="ECO:0000256" key="1">
    <source>
        <dbReference type="ARBA" id="ARBA00022737"/>
    </source>
</evidence>
<proteinExistence type="predicted"/>
<keyword evidence="1" id="KW-0677">Repeat</keyword>
<evidence type="ECO:0000256" key="2">
    <source>
        <dbReference type="SAM" id="MobiDB-lite"/>
    </source>
</evidence>
<dbReference type="SUPFAM" id="SSF52540">
    <property type="entry name" value="P-loop containing nucleoside triphosphate hydrolases"/>
    <property type="match status" value="1"/>
</dbReference>
<dbReference type="AlphaFoldDB" id="A0A9P5X1E0"/>
<evidence type="ECO:0000313" key="5">
    <source>
        <dbReference type="Proteomes" id="UP000807342"/>
    </source>
</evidence>
<accession>A0A9P5X1E0</accession>
<dbReference type="PANTHER" id="PTHR10039:SF15">
    <property type="entry name" value="NACHT DOMAIN-CONTAINING PROTEIN"/>
    <property type="match status" value="1"/>
</dbReference>
<name>A0A9P5X1E0_9AGAR</name>